<dbReference type="PANTHER" id="PTHR43408">
    <property type="entry name" value="FMN REDUCTASE (NADPH)"/>
    <property type="match status" value="1"/>
</dbReference>
<gene>
    <name evidence="5" type="ORF">KUM34_027545</name>
</gene>
<dbReference type="AlphaFoldDB" id="A0AA46X117"/>
<dbReference type="SUPFAM" id="SSF52218">
    <property type="entry name" value="Flavoproteins"/>
    <property type="match status" value="1"/>
</dbReference>
<dbReference type="Gene3D" id="3.40.50.360">
    <property type="match status" value="1"/>
</dbReference>
<keyword evidence="5" id="KW-0614">Plasmid</keyword>
<organism evidence="5 6">
    <name type="scientific">Rhodococcus rhodochrous</name>
    <dbReference type="NCBI Taxonomy" id="1829"/>
    <lineage>
        <taxon>Bacteria</taxon>
        <taxon>Bacillati</taxon>
        <taxon>Actinomycetota</taxon>
        <taxon>Actinomycetes</taxon>
        <taxon>Mycobacteriales</taxon>
        <taxon>Nocardiaceae</taxon>
        <taxon>Rhodococcus</taxon>
    </lineage>
</organism>
<protein>
    <submittedName>
        <fullName evidence="5">NAD(P)H-dependent oxidoreductase</fullName>
    </submittedName>
</protein>
<dbReference type="PANTHER" id="PTHR43408:SF1">
    <property type="entry name" value="FMN REDUCTASE (NADPH)"/>
    <property type="match status" value="1"/>
</dbReference>
<dbReference type="InterPro" id="IPR051814">
    <property type="entry name" value="NAD(P)H-dep_FMN_reductase"/>
</dbReference>
<accession>A0AA46X117</accession>
<dbReference type="Proteomes" id="UP001162740">
    <property type="component" value="Plasmid pGD02.2.1"/>
</dbReference>
<geneLocation type="plasmid" evidence="5 6">
    <name>pGD02.2.1</name>
</geneLocation>
<name>A0AA46X117_RHORH</name>
<evidence type="ECO:0000313" key="6">
    <source>
        <dbReference type="Proteomes" id="UP001162740"/>
    </source>
</evidence>
<sequence length="174" mass="18545">MKITVLVGNPKPMSRTLRVAQGLAERVSTRVSGDVSTIDLAHYTDRVFTWPDDTMTALTTAVASSDLAFIASPTYKAAYTGLLKSFLDRYPANGLKGVMSIPVMTGADATHALAPATSLTPVLTELGAVVPCAGMYFKTPEFARVDEVLDQWLTDNSAVIDLIMAATSCSAARR</sequence>
<keyword evidence="2" id="KW-0288">FMN</keyword>
<evidence type="ECO:0000256" key="1">
    <source>
        <dbReference type="ARBA" id="ARBA00022630"/>
    </source>
</evidence>
<dbReference type="InterPro" id="IPR005025">
    <property type="entry name" value="FMN_Rdtase-like_dom"/>
</dbReference>
<evidence type="ECO:0000313" key="5">
    <source>
        <dbReference type="EMBL" id="UZF48135.1"/>
    </source>
</evidence>
<dbReference type="InterPro" id="IPR029039">
    <property type="entry name" value="Flavoprotein-like_sf"/>
</dbReference>
<keyword evidence="3" id="KW-0560">Oxidoreductase</keyword>
<reference evidence="5 6" key="1">
    <citation type="journal article" date="2021" name="Front. Microbiol.">
        <title>Bacterial Transformation of Aromatic Monomers in Softwood Black Liquor.</title>
        <authorList>
            <person name="Navas L.E."/>
            <person name="Dexter G."/>
            <person name="Liu J."/>
            <person name="Levy-Booth D."/>
            <person name="Cho M."/>
            <person name="Jang S.K."/>
            <person name="Mansfield S.D."/>
            <person name="Renneckar S."/>
            <person name="Mohn W.W."/>
            <person name="Eltis L.D."/>
        </authorList>
    </citation>
    <scope>NUCLEOTIDE SEQUENCE [LARGE SCALE GENOMIC DNA]</scope>
    <source>
        <strain evidence="5 6">GD02</strain>
    </source>
</reference>
<dbReference type="RefSeq" id="WP_229583505.1">
    <property type="nucleotide sequence ID" value="NZ_CP083975.1"/>
</dbReference>
<dbReference type="Pfam" id="PF03358">
    <property type="entry name" value="FMN_red"/>
    <property type="match status" value="1"/>
</dbReference>
<evidence type="ECO:0000256" key="2">
    <source>
        <dbReference type="ARBA" id="ARBA00022643"/>
    </source>
</evidence>
<keyword evidence="1" id="KW-0285">Flavoprotein</keyword>
<evidence type="ECO:0000259" key="4">
    <source>
        <dbReference type="Pfam" id="PF03358"/>
    </source>
</evidence>
<feature type="domain" description="NADPH-dependent FMN reductase-like" evidence="4">
    <location>
        <begin position="1"/>
        <end position="131"/>
    </location>
</feature>
<evidence type="ECO:0000256" key="3">
    <source>
        <dbReference type="ARBA" id="ARBA00023002"/>
    </source>
</evidence>
<dbReference type="EMBL" id="CP083975">
    <property type="protein sequence ID" value="UZF48135.1"/>
    <property type="molecule type" value="Genomic_DNA"/>
</dbReference>
<proteinExistence type="predicted"/>
<dbReference type="GO" id="GO:0016491">
    <property type="term" value="F:oxidoreductase activity"/>
    <property type="evidence" value="ECO:0007669"/>
    <property type="project" value="UniProtKB-KW"/>
</dbReference>